<feature type="compositionally biased region" description="Polar residues" evidence="1">
    <location>
        <begin position="815"/>
        <end position="828"/>
    </location>
</feature>
<feature type="compositionally biased region" description="Polar residues" evidence="1">
    <location>
        <begin position="550"/>
        <end position="570"/>
    </location>
</feature>
<dbReference type="Pfam" id="PF02845">
    <property type="entry name" value="CUE"/>
    <property type="match status" value="1"/>
</dbReference>
<comment type="caution">
    <text evidence="3">The sequence shown here is derived from an EMBL/GenBank/DDBJ whole genome shotgun (WGS) entry which is preliminary data.</text>
</comment>
<feature type="region of interest" description="Disordered" evidence="1">
    <location>
        <begin position="547"/>
        <end position="573"/>
    </location>
</feature>
<organism evidence="3 4">
    <name type="scientific">Meganyctiphanes norvegica</name>
    <name type="common">Northern krill</name>
    <name type="synonym">Thysanopoda norvegica</name>
    <dbReference type="NCBI Taxonomy" id="48144"/>
    <lineage>
        <taxon>Eukaryota</taxon>
        <taxon>Metazoa</taxon>
        <taxon>Ecdysozoa</taxon>
        <taxon>Arthropoda</taxon>
        <taxon>Crustacea</taxon>
        <taxon>Multicrustacea</taxon>
        <taxon>Malacostraca</taxon>
        <taxon>Eumalacostraca</taxon>
        <taxon>Eucarida</taxon>
        <taxon>Euphausiacea</taxon>
        <taxon>Euphausiidae</taxon>
        <taxon>Meganyctiphanes</taxon>
    </lineage>
</organism>
<dbReference type="SMART" id="SM00546">
    <property type="entry name" value="CUE"/>
    <property type="match status" value="1"/>
</dbReference>
<name>A0AAV2RED7_MEGNR</name>
<evidence type="ECO:0000313" key="3">
    <source>
        <dbReference type="EMBL" id="CAL4123843.1"/>
    </source>
</evidence>
<dbReference type="CDD" id="cd14364">
    <property type="entry name" value="CUE_ASCC2"/>
    <property type="match status" value="1"/>
</dbReference>
<evidence type="ECO:0000259" key="2">
    <source>
        <dbReference type="PROSITE" id="PS51140"/>
    </source>
</evidence>
<keyword evidence="4" id="KW-1185">Reference proteome</keyword>
<dbReference type="GO" id="GO:0043130">
    <property type="term" value="F:ubiquitin binding"/>
    <property type="evidence" value="ECO:0007669"/>
    <property type="project" value="InterPro"/>
</dbReference>
<dbReference type="InterPro" id="IPR009060">
    <property type="entry name" value="UBA-like_sf"/>
</dbReference>
<dbReference type="EMBL" id="CAXKWB010021891">
    <property type="protein sequence ID" value="CAL4123843.1"/>
    <property type="molecule type" value="Genomic_DNA"/>
</dbReference>
<dbReference type="PROSITE" id="PS51140">
    <property type="entry name" value="CUE"/>
    <property type="match status" value="1"/>
</dbReference>
<feature type="region of interest" description="Disordered" evidence="1">
    <location>
        <begin position="1"/>
        <end position="35"/>
    </location>
</feature>
<evidence type="ECO:0000256" key="1">
    <source>
        <dbReference type="SAM" id="MobiDB-lite"/>
    </source>
</evidence>
<dbReference type="Proteomes" id="UP001497623">
    <property type="component" value="Unassembled WGS sequence"/>
</dbReference>
<feature type="region of interest" description="Disordered" evidence="1">
    <location>
        <begin position="693"/>
        <end position="914"/>
    </location>
</feature>
<feature type="compositionally biased region" description="Basic residues" evidence="1">
    <location>
        <begin position="892"/>
        <end position="901"/>
    </location>
</feature>
<dbReference type="PANTHER" id="PTHR21494">
    <property type="entry name" value="ACTIVATING SIGNAL COINTEGRATOR 1 COMPLEX SUBUNIT 2 ASC-1 COMPLEX SUBUNIT P100"/>
    <property type="match status" value="1"/>
</dbReference>
<feature type="compositionally biased region" description="Basic and acidic residues" evidence="1">
    <location>
        <begin position="15"/>
        <end position="30"/>
    </location>
</feature>
<feature type="compositionally biased region" description="Acidic residues" evidence="1">
    <location>
        <begin position="701"/>
        <end position="711"/>
    </location>
</feature>
<feature type="compositionally biased region" description="Basic and acidic residues" evidence="1">
    <location>
        <begin position="829"/>
        <end position="839"/>
    </location>
</feature>
<feature type="compositionally biased region" description="Basic and acidic residues" evidence="1">
    <location>
        <begin position="773"/>
        <end position="788"/>
    </location>
</feature>
<evidence type="ECO:0000313" key="4">
    <source>
        <dbReference type="Proteomes" id="UP001497623"/>
    </source>
</evidence>
<dbReference type="PANTHER" id="PTHR21494:SF0">
    <property type="entry name" value="ACTIVATING SIGNAL COINTEGRATOR 1 COMPLEX SUBUNIT 2"/>
    <property type="match status" value="1"/>
</dbReference>
<reference evidence="3 4" key="1">
    <citation type="submission" date="2024-05" db="EMBL/GenBank/DDBJ databases">
        <authorList>
            <person name="Wallberg A."/>
        </authorList>
    </citation>
    <scope>NUCLEOTIDE SEQUENCE [LARGE SCALE GENOMIC DNA]</scope>
</reference>
<proteinExistence type="predicted"/>
<dbReference type="Gene3D" id="1.10.8.10">
    <property type="entry name" value="DNA helicase RuvA subunit, C-terminal domain"/>
    <property type="match status" value="1"/>
</dbReference>
<gene>
    <name evidence="3" type="ORF">MNOR_LOCUS24137</name>
</gene>
<dbReference type="SUPFAM" id="SSF46934">
    <property type="entry name" value="UBA-like"/>
    <property type="match status" value="1"/>
</dbReference>
<feature type="compositionally biased region" description="Basic and acidic residues" evidence="1">
    <location>
        <begin position="861"/>
        <end position="886"/>
    </location>
</feature>
<dbReference type="AlphaFoldDB" id="A0AAV2RED7"/>
<protein>
    <recommendedName>
        <fullName evidence="2">CUE domain-containing protein</fullName>
    </recommendedName>
</protein>
<dbReference type="InterPro" id="IPR052586">
    <property type="entry name" value="ASCC2"/>
</dbReference>
<dbReference type="InterPro" id="IPR003892">
    <property type="entry name" value="CUE"/>
</dbReference>
<dbReference type="InterPro" id="IPR041800">
    <property type="entry name" value="ASCC2_CUE"/>
</dbReference>
<feature type="domain" description="CUE" evidence="2">
    <location>
        <begin position="490"/>
        <end position="533"/>
    </location>
</feature>
<accession>A0AAV2RED7</accession>
<sequence length="914" mass="102311">MSKQSGAIPKGGARSKNEVRIESNGLKHQEEESDCEPLDKKFITAKNEGIEKRVPALHIGWAEQCTYVRYENPPSPDDEGVIPPGATEAWFEQMEFLEQDLQHLLNLPHHKFWSQVVFDESVHQCLESYITNGPRWYDDAGLDSDARPVVGNIHHMIFLVYVRMATYKESKSCHITPSVFGEIIYENFLFDACKLLDLCILYGPTNPSLLSKMINNIFNQQPNYFEDLAHITSSIGYALEKVEEKLGVSENTARVALGQDNKGGTSLADLQDIILYLLDTFSSIQALLAVFPPAAEVFHKAEFEIKLAGTYESIIPPIMESLSEHSYVPEQQMWTDKLLSLMQQVRSAALLTFRHTLNHSCIQPLLGLGDNKVKDATSSSHSFTTECLEKFLHIMSSVVGEKTFMADYCQAYPFSRDKEVFAQHCSDITSLNFISEAIDMIMTELGVSESMKNLVVNEKLKKAKEDMTLDTSGMNGYAQAESDTALTPVALATMVSTVQDLLPHLGAGFIHECLRYYSHSTEEVINALLEDNLPPALVGLDRSAPLKQSPIETGTQTSSETKDTLQSTESMEVEENTLLSNRANIYDDDKFDVFSSNKSLDRNQIRRGKKKNDYDVKEADIEKVRELARQYDERGGTSIYEDEFRYEGEVVDGAEYDDEYDDTYDDNDAMGSIDEFQADRRKKPGGVVITGVKGGTRIIESDQEEDEEEEKEGNIFRNPNRKGGSFQEYSNRTPGFGASDSWKARSPDYNNGDNEDNNGKPKLSFTAFCANPEDTRAKAAQRRADKMNNRWGGSRGSRGPMPPPQPLPGGAESIEASQGYNNTTGQESRSGDVRQHNRGDYGGARPKMSSTNTKKSGKSWRSGDGDEDRGGSRGGKYKEDTNHGKAQDPNYRRKMQHKNEHKRAGAQAKFNRNN</sequence>
<dbReference type="GO" id="GO:0006355">
    <property type="term" value="P:regulation of DNA-templated transcription"/>
    <property type="evidence" value="ECO:0007669"/>
    <property type="project" value="TreeGrafter"/>
</dbReference>